<evidence type="ECO:0000313" key="3">
    <source>
        <dbReference type="Proteomes" id="UP000324832"/>
    </source>
</evidence>
<keyword evidence="3" id="KW-1185">Reference proteome</keyword>
<feature type="region of interest" description="Disordered" evidence="1">
    <location>
        <begin position="41"/>
        <end position="66"/>
    </location>
</feature>
<proteinExistence type="predicted"/>
<protein>
    <submittedName>
        <fullName evidence="2">Uncharacterized protein</fullName>
    </submittedName>
</protein>
<accession>A0A5E4PYN2</accession>
<reference evidence="2 3" key="1">
    <citation type="submission" date="2017-07" db="EMBL/GenBank/DDBJ databases">
        <authorList>
            <person name="Talla V."/>
            <person name="Backstrom N."/>
        </authorList>
    </citation>
    <scope>NUCLEOTIDE SEQUENCE [LARGE SCALE GENOMIC DNA]</scope>
</reference>
<dbReference type="AlphaFoldDB" id="A0A5E4PYN2"/>
<gene>
    <name evidence="2" type="ORF">LSINAPIS_LOCUS3250</name>
</gene>
<dbReference type="EMBL" id="FZQP02000769">
    <property type="protein sequence ID" value="VVC90308.1"/>
    <property type="molecule type" value="Genomic_DNA"/>
</dbReference>
<evidence type="ECO:0000313" key="2">
    <source>
        <dbReference type="EMBL" id="VVC90308.1"/>
    </source>
</evidence>
<evidence type="ECO:0000256" key="1">
    <source>
        <dbReference type="SAM" id="MobiDB-lite"/>
    </source>
</evidence>
<feature type="compositionally biased region" description="Polar residues" evidence="1">
    <location>
        <begin position="48"/>
        <end position="62"/>
    </location>
</feature>
<organism evidence="2 3">
    <name type="scientific">Leptidea sinapis</name>
    <dbReference type="NCBI Taxonomy" id="189913"/>
    <lineage>
        <taxon>Eukaryota</taxon>
        <taxon>Metazoa</taxon>
        <taxon>Ecdysozoa</taxon>
        <taxon>Arthropoda</taxon>
        <taxon>Hexapoda</taxon>
        <taxon>Insecta</taxon>
        <taxon>Pterygota</taxon>
        <taxon>Neoptera</taxon>
        <taxon>Endopterygota</taxon>
        <taxon>Lepidoptera</taxon>
        <taxon>Glossata</taxon>
        <taxon>Ditrysia</taxon>
        <taxon>Papilionoidea</taxon>
        <taxon>Pieridae</taxon>
        <taxon>Dismorphiinae</taxon>
        <taxon>Leptidea</taxon>
    </lineage>
</organism>
<sequence>MNSLMEHNEVILGVDILTGAQRVGPSNVKAYRHNNAIITKLEGDVNHPPSNSEGTLSSTHSLSNDRRVPSSQQVFIAKTNNATVDPKSLIGFVPSYNGDAFTLYNYINCAKQWLIIAGGKAAISISMIDHGFKFSNVELALKQECGDNREFNTLLIELANVKRKGSYKDLIFEIKQKLSFL</sequence>
<name>A0A5E4PYN2_9NEOP</name>
<dbReference type="Proteomes" id="UP000324832">
    <property type="component" value="Unassembled WGS sequence"/>
</dbReference>